<accession>A0A195EY91</accession>
<dbReference type="EMBL" id="KQ981906">
    <property type="protein sequence ID" value="KYN33255.1"/>
    <property type="molecule type" value="Genomic_DNA"/>
</dbReference>
<gene>
    <name evidence="1" type="ORF">ALC56_12404</name>
</gene>
<name>A0A195EY91_9HYME</name>
<evidence type="ECO:0000313" key="1">
    <source>
        <dbReference type="EMBL" id="KYN33255.1"/>
    </source>
</evidence>
<feature type="non-terminal residue" evidence="1">
    <location>
        <position position="1"/>
    </location>
</feature>
<keyword evidence="2" id="KW-1185">Reference proteome</keyword>
<evidence type="ECO:0000313" key="2">
    <source>
        <dbReference type="Proteomes" id="UP000078541"/>
    </source>
</evidence>
<organism evidence="1 2">
    <name type="scientific">Trachymyrmex septentrionalis</name>
    <dbReference type="NCBI Taxonomy" id="34720"/>
    <lineage>
        <taxon>Eukaryota</taxon>
        <taxon>Metazoa</taxon>
        <taxon>Ecdysozoa</taxon>
        <taxon>Arthropoda</taxon>
        <taxon>Hexapoda</taxon>
        <taxon>Insecta</taxon>
        <taxon>Pterygota</taxon>
        <taxon>Neoptera</taxon>
        <taxon>Endopterygota</taxon>
        <taxon>Hymenoptera</taxon>
        <taxon>Apocrita</taxon>
        <taxon>Aculeata</taxon>
        <taxon>Formicoidea</taxon>
        <taxon>Formicidae</taxon>
        <taxon>Myrmicinae</taxon>
        <taxon>Trachymyrmex</taxon>
    </lineage>
</organism>
<proteinExistence type="predicted"/>
<dbReference type="AlphaFoldDB" id="A0A195EY91"/>
<dbReference type="Proteomes" id="UP000078541">
    <property type="component" value="Unassembled WGS sequence"/>
</dbReference>
<reference evidence="1 2" key="1">
    <citation type="submission" date="2016-03" db="EMBL/GenBank/DDBJ databases">
        <title>Trachymyrmex septentrionalis WGS genome.</title>
        <authorList>
            <person name="Nygaard S."/>
            <person name="Hu H."/>
            <person name="Boomsma J."/>
            <person name="Zhang G."/>
        </authorList>
    </citation>
    <scope>NUCLEOTIDE SEQUENCE [LARGE SCALE GENOMIC DNA]</scope>
    <source>
        <strain evidence="1">Tsep2-gDNA-1</strain>
        <tissue evidence="1">Whole body</tissue>
    </source>
</reference>
<sequence>RRNRLTETLLDFDIDERTNERKKERFPIFLEYSPSFALISGRFHSTAHLRSPAFPSGSRSTIHHHNSFLAPGENVRGDPFGRLSMFVPMVGPAGRDFTVGTGTSTMSEFRNYSTQLIVTKERRVGK</sequence>
<protein>
    <submittedName>
        <fullName evidence="1">Uncharacterized protein</fullName>
    </submittedName>
</protein>